<evidence type="ECO:0008006" key="4">
    <source>
        <dbReference type="Google" id="ProtNLM"/>
    </source>
</evidence>
<dbReference type="VEuPathDB" id="VectorBase:ASTEI11058"/>
<dbReference type="Gene3D" id="3.30.1370.110">
    <property type="match status" value="1"/>
</dbReference>
<dbReference type="Pfam" id="PF01713">
    <property type="entry name" value="Smr"/>
    <property type="match status" value="1"/>
</dbReference>
<dbReference type="SMART" id="SM01162">
    <property type="entry name" value="DUF1771"/>
    <property type="match status" value="1"/>
</dbReference>
<dbReference type="InterPro" id="IPR052772">
    <property type="entry name" value="Endo/PolyKinase_Domain-Protein"/>
</dbReference>
<dbReference type="PANTHER" id="PTHR46535:SF1">
    <property type="entry name" value="NEDD4-BINDING PROTEIN 2"/>
    <property type="match status" value="1"/>
</dbReference>
<feature type="compositionally biased region" description="Basic and acidic residues" evidence="1">
    <location>
        <begin position="530"/>
        <end position="542"/>
    </location>
</feature>
<keyword evidence="3" id="KW-1185">Reference proteome</keyword>
<protein>
    <recommendedName>
        <fullName evidence="4">Smr domain-containing protein</fullName>
    </recommendedName>
</protein>
<organism evidence="2 3">
    <name type="scientific">Anopheles stephensi</name>
    <name type="common">Indo-Pakistan malaria mosquito</name>
    <dbReference type="NCBI Taxonomy" id="30069"/>
    <lineage>
        <taxon>Eukaryota</taxon>
        <taxon>Metazoa</taxon>
        <taxon>Ecdysozoa</taxon>
        <taxon>Arthropoda</taxon>
        <taxon>Hexapoda</taxon>
        <taxon>Insecta</taxon>
        <taxon>Pterygota</taxon>
        <taxon>Neoptera</taxon>
        <taxon>Endopterygota</taxon>
        <taxon>Diptera</taxon>
        <taxon>Nematocera</taxon>
        <taxon>Culicoidea</taxon>
        <taxon>Culicidae</taxon>
        <taxon>Anophelinae</taxon>
        <taxon>Anopheles</taxon>
    </lineage>
</organism>
<evidence type="ECO:0000313" key="3">
    <source>
        <dbReference type="Proteomes" id="UP000076408"/>
    </source>
</evidence>
<dbReference type="Proteomes" id="UP000076408">
    <property type="component" value="Unassembled WGS sequence"/>
</dbReference>
<dbReference type="PANTHER" id="PTHR46535">
    <property type="entry name" value="NEDD4-BINDING PROTEIN 2"/>
    <property type="match status" value="1"/>
</dbReference>
<reference evidence="2" key="2">
    <citation type="submission" date="2020-05" db="UniProtKB">
        <authorList>
            <consortium name="EnsemblMetazoa"/>
        </authorList>
    </citation>
    <scope>IDENTIFICATION</scope>
    <source>
        <strain evidence="2">Indian</strain>
    </source>
</reference>
<dbReference type="PROSITE" id="PS50828">
    <property type="entry name" value="SMR"/>
    <property type="match status" value="1"/>
</dbReference>
<reference evidence="3" key="1">
    <citation type="journal article" date="2014" name="Genome Biol.">
        <title>Genome analysis of a major urban malaria vector mosquito, Anopheles stephensi.</title>
        <authorList>
            <person name="Jiang X."/>
            <person name="Peery A."/>
            <person name="Hall A.B."/>
            <person name="Sharma A."/>
            <person name="Chen X.G."/>
            <person name="Waterhouse R.M."/>
            <person name="Komissarov A."/>
            <person name="Riehle M.M."/>
            <person name="Shouche Y."/>
            <person name="Sharakhova M.V."/>
            <person name="Lawson D."/>
            <person name="Pakpour N."/>
            <person name="Arensburger P."/>
            <person name="Davidson V.L."/>
            <person name="Eiglmeier K."/>
            <person name="Emrich S."/>
            <person name="George P."/>
            <person name="Kennedy R.C."/>
            <person name="Mane S.P."/>
            <person name="Maslen G."/>
            <person name="Oringanje C."/>
            <person name="Qi Y."/>
            <person name="Settlage R."/>
            <person name="Tojo M."/>
            <person name="Tubio J.M."/>
            <person name="Unger M.F."/>
            <person name="Wang B."/>
            <person name="Vernick K.D."/>
            <person name="Ribeiro J.M."/>
            <person name="James A.A."/>
            <person name="Michel K."/>
            <person name="Riehle M.A."/>
            <person name="Luckhart S."/>
            <person name="Sharakhov I.V."/>
            <person name="Tu Z."/>
        </authorList>
    </citation>
    <scope>NUCLEOTIDE SEQUENCE [LARGE SCALE GENOMIC DNA]</scope>
    <source>
        <strain evidence="3">Indian</strain>
    </source>
</reference>
<dbReference type="GO" id="GO:0005634">
    <property type="term" value="C:nucleus"/>
    <property type="evidence" value="ECO:0007669"/>
    <property type="project" value="TreeGrafter"/>
</dbReference>
<dbReference type="InterPro" id="IPR036063">
    <property type="entry name" value="Smr_dom_sf"/>
</dbReference>
<dbReference type="Gene3D" id="3.40.50.300">
    <property type="entry name" value="P-loop containing nucleotide triphosphate hydrolases"/>
    <property type="match status" value="1"/>
</dbReference>
<dbReference type="SMART" id="SM00463">
    <property type="entry name" value="SMR"/>
    <property type="match status" value="1"/>
</dbReference>
<dbReference type="InterPro" id="IPR013899">
    <property type="entry name" value="DUF1771"/>
</dbReference>
<feature type="region of interest" description="Disordered" evidence="1">
    <location>
        <begin position="511"/>
        <end position="542"/>
    </location>
</feature>
<dbReference type="VEuPathDB" id="VectorBase:ASTE000688"/>
<dbReference type="GO" id="GO:0043130">
    <property type="term" value="F:ubiquitin binding"/>
    <property type="evidence" value="ECO:0007669"/>
    <property type="project" value="InterPro"/>
</dbReference>
<dbReference type="CDD" id="cd14279">
    <property type="entry name" value="CUE"/>
    <property type="match status" value="1"/>
</dbReference>
<name>A0A182YRH2_ANOST</name>
<sequence length="1152" mass="129865">MSRDEILAHLTEMFGDHIEQQRIIATIERYDDLNACVEALLKDEEQIASFPELSSTADKLPSLAFHTASASDSVAGPDRSTGATRKLVNAAKTDTAAAMTSTSFASLLQKGSFPVQFQQPPPAPSNSTTGQRPRSAGKHKPTEQPANFQNILDMVAQGYRVMVLMRGAPGSGKSYLSRTLIDRTSGGDYRNHIFSADDYFMVNGVYKFQPDALDAAHRFNQQNVLSKARDGWSPIVIDNTNIRLWEMYPYVQIAADHGYFLEVLEPTTHWRNNSRSLAIRNTHGVPEPKIRSMLQNFEKLTNVQELYRLCKLEHALYIPVKMRHYPILPSDCVIRGETKPLVPAEPSANAAVSLAPTKWAEPWTDLTKATKDNPKQLPNGRLTDLSAIPPPKPPRDLQKIGTPVKGASSRHQKQPTDDETDLGATGGQCNTFDEDDFSWDFTDDWRKSDTNWKPYDTESNQFWGQTAAEQKQKKQSSTLDVLALEAQPQRTTNPHHEPIAAFLLSSVKEPTKLPTKFPEPASQKPPPPASKEKQSKKTDSKRIALVKHKRGCPNENTSFSEICNLYPKVPESYLWDLFEKCSGDGDWVANILLEEQKLENFENSFDASQQPQRNVGAETVESTTVDALTDTTFKWNLLDCNCNEQIAKPVAPPTTATTLLKVSAETDQGPQASSFVSTGSSGYQSPRDTNRRGQGQRETAQAIKREIEARCVVGNEHFSEPIRKLRLARKIVTASDESPPGEMLDLEATEKATDSEVVELQLGTELVQQLHTIFKEKHCPKSLELDDLQADRTRVFMATEMAEQLYLLFLDSLYSYTEEEKLHSLREDARMAQLMQTEEKYPAMFKPPNPSGVPNLKDIMEMEEALAAYQKETNATWQKAGPPDLAQQMSQQKLKQMFPHVNGDDLVQILAAHNNRFDETVQVLNASIPDTVRQQMLEKEELLKQRAEHEKQKLLDLFSSPTFVSPSPTGSSLSGEEAINFHLIKAEECRNLAQHHLDLKNECHERSRQAIQRNVPGLADYYSQIARLHRTKIDMYNSRASNCIMEVHKLKLNNDAVLDLHYLHSQEALRCLELFLAEHASKLLNSQQRFKTLYIITGRGLHSADGKPIIKQRCKAMLRTKNIRYTELNPGFLKIKLYNRDDLEQLMMTDES</sequence>
<dbReference type="SUPFAM" id="SSF160443">
    <property type="entry name" value="SMR domain-like"/>
    <property type="match status" value="1"/>
</dbReference>
<feature type="region of interest" description="Disordered" evidence="1">
    <location>
        <begin position="115"/>
        <end position="148"/>
    </location>
</feature>
<dbReference type="GO" id="GO:0004519">
    <property type="term" value="F:endonuclease activity"/>
    <property type="evidence" value="ECO:0007669"/>
    <property type="project" value="TreeGrafter"/>
</dbReference>
<dbReference type="Pfam" id="PF13671">
    <property type="entry name" value="AAA_33"/>
    <property type="match status" value="1"/>
</dbReference>
<dbReference type="OMA" id="NCIMEVH"/>
<feature type="region of interest" description="Disordered" evidence="1">
    <location>
        <begin position="665"/>
        <end position="699"/>
    </location>
</feature>
<proteinExistence type="predicted"/>
<accession>A0A182YRH2</accession>
<dbReference type="Pfam" id="PF08590">
    <property type="entry name" value="DUF1771"/>
    <property type="match status" value="1"/>
</dbReference>
<dbReference type="PROSITE" id="PS51140">
    <property type="entry name" value="CUE"/>
    <property type="match status" value="1"/>
</dbReference>
<evidence type="ECO:0000256" key="1">
    <source>
        <dbReference type="SAM" id="MobiDB-lite"/>
    </source>
</evidence>
<feature type="region of interest" description="Disordered" evidence="1">
    <location>
        <begin position="368"/>
        <end position="440"/>
    </location>
</feature>
<evidence type="ECO:0000313" key="2">
    <source>
        <dbReference type="EnsemblMetazoa" id="ASTEI11058-PA"/>
    </source>
</evidence>
<dbReference type="EnsemblMetazoa" id="ASTEI11058-RA">
    <property type="protein sequence ID" value="ASTEI11058-PA"/>
    <property type="gene ID" value="ASTEI11058"/>
</dbReference>
<dbReference type="VEuPathDB" id="VectorBase:ASTEI20_040119"/>
<dbReference type="InterPro" id="IPR002625">
    <property type="entry name" value="Smr_dom"/>
</dbReference>
<dbReference type="STRING" id="30069.A0A182YRH2"/>
<dbReference type="SUPFAM" id="SSF52540">
    <property type="entry name" value="P-loop containing nucleoside triphosphate hydrolases"/>
    <property type="match status" value="1"/>
</dbReference>
<dbReference type="InterPro" id="IPR003892">
    <property type="entry name" value="CUE"/>
</dbReference>
<dbReference type="AlphaFoldDB" id="A0A182YRH2"/>
<dbReference type="InterPro" id="IPR027417">
    <property type="entry name" value="P-loop_NTPase"/>
</dbReference>